<accession>E3J7K4</accession>
<dbReference type="HOGENOM" id="CLU_111585_2_1_11"/>
<dbReference type="RefSeq" id="WP_013422732.1">
    <property type="nucleotide sequence ID" value="NC_014666.1"/>
</dbReference>
<evidence type="ECO:0000313" key="6">
    <source>
        <dbReference type="Proteomes" id="UP000002484"/>
    </source>
</evidence>
<organism evidence="5 6">
    <name type="scientific">Pseudofrankia inefficax (strain DSM 45817 / CECT 9037 / DDB 130130 / EuI1c)</name>
    <name type="common">Frankia inefficax</name>
    <dbReference type="NCBI Taxonomy" id="298654"/>
    <lineage>
        <taxon>Bacteria</taxon>
        <taxon>Bacillati</taxon>
        <taxon>Actinomycetota</taxon>
        <taxon>Actinomycetes</taxon>
        <taxon>Frankiales</taxon>
        <taxon>Frankiaceae</taxon>
        <taxon>Pseudofrankia</taxon>
    </lineage>
</organism>
<evidence type="ECO:0000256" key="1">
    <source>
        <dbReference type="ARBA" id="ARBA00023015"/>
    </source>
</evidence>
<feature type="domain" description="HTH hxlR-type" evidence="4">
    <location>
        <begin position="19"/>
        <end position="117"/>
    </location>
</feature>
<keyword evidence="2" id="KW-0238">DNA-binding</keyword>
<dbReference type="InterPro" id="IPR036390">
    <property type="entry name" value="WH_DNA-bd_sf"/>
</dbReference>
<evidence type="ECO:0000256" key="3">
    <source>
        <dbReference type="ARBA" id="ARBA00023163"/>
    </source>
</evidence>
<reference evidence="5 6" key="1">
    <citation type="submission" date="2010-10" db="EMBL/GenBank/DDBJ databases">
        <title>Complete sequence of Frankia sp. EuI1c.</title>
        <authorList>
            <consortium name="US DOE Joint Genome Institute"/>
            <person name="Lucas S."/>
            <person name="Copeland A."/>
            <person name="Lapidus A."/>
            <person name="Cheng J.-F."/>
            <person name="Bruce D."/>
            <person name="Goodwin L."/>
            <person name="Pitluck S."/>
            <person name="Chertkov O."/>
            <person name="Detter J.C."/>
            <person name="Han C."/>
            <person name="Tapia R."/>
            <person name="Land M."/>
            <person name="Hauser L."/>
            <person name="Jeffries C."/>
            <person name="Kyrpides N."/>
            <person name="Ivanova N."/>
            <person name="Mikhailova N."/>
            <person name="Beauchemin N."/>
            <person name="Sen A."/>
            <person name="Sur S.A."/>
            <person name="Gtari M."/>
            <person name="Wall L."/>
            <person name="Tisa L."/>
            <person name="Woyke T."/>
        </authorList>
    </citation>
    <scope>NUCLEOTIDE SEQUENCE [LARGE SCALE GENOMIC DNA]</scope>
    <source>
        <strain evidence="6">DSM 45817 / CECT 9037 / EuI1c</strain>
    </source>
</reference>
<dbReference type="AlphaFoldDB" id="E3J7K4"/>
<evidence type="ECO:0000256" key="2">
    <source>
        <dbReference type="ARBA" id="ARBA00023125"/>
    </source>
</evidence>
<gene>
    <name evidence="5" type="ordered locus">FraEuI1c_1553</name>
</gene>
<dbReference type="PANTHER" id="PTHR33204">
    <property type="entry name" value="TRANSCRIPTIONAL REGULATOR, MARR FAMILY"/>
    <property type="match status" value="1"/>
</dbReference>
<dbReference type="Pfam" id="PF01638">
    <property type="entry name" value="HxlR"/>
    <property type="match status" value="1"/>
</dbReference>
<protein>
    <submittedName>
        <fullName evidence="5">Transcriptional regulator, HxlR family</fullName>
    </submittedName>
</protein>
<dbReference type="Proteomes" id="UP000002484">
    <property type="component" value="Chromosome"/>
</dbReference>
<dbReference type="PANTHER" id="PTHR33204:SF18">
    <property type="entry name" value="TRANSCRIPTIONAL REGULATORY PROTEIN"/>
    <property type="match status" value="1"/>
</dbReference>
<evidence type="ECO:0000259" key="4">
    <source>
        <dbReference type="PROSITE" id="PS51118"/>
    </source>
</evidence>
<dbReference type="InterPro" id="IPR002577">
    <property type="entry name" value="HTH_HxlR"/>
</dbReference>
<dbReference type="GO" id="GO:0003677">
    <property type="term" value="F:DNA binding"/>
    <property type="evidence" value="ECO:0007669"/>
    <property type="project" value="UniProtKB-KW"/>
</dbReference>
<dbReference type="EMBL" id="CP002299">
    <property type="protein sequence ID" value="ADP79613.1"/>
    <property type="molecule type" value="Genomic_DNA"/>
</dbReference>
<dbReference type="SUPFAM" id="SSF46785">
    <property type="entry name" value="Winged helix' DNA-binding domain"/>
    <property type="match status" value="1"/>
</dbReference>
<dbReference type="InParanoid" id="E3J7K4"/>
<dbReference type="InterPro" id="IPR036388">
    <property type="entry name" value="WH-like_DNA-bd_sf"/>
</dbReference>
<sequence>MVSAAASADGRYDVLAAACPTRQIVDRIGDRWSLLVLYALEGGTLRFQELRRAVEGISQKMLTQTVRGLERDGLVERTVHAVIPPRVDYCLTPLGRGLSSRIAELRNWAYTHIDEVNDARAAFDERVGVPPPRR</sequence>
<keyword evidence="3" id="KW-0804">Transcription</keyword>
<dbReference type="PROSITE" id="PS51118">
    <property type="entry name" value="HTH_HXLR"/>
    <property type="match status" value="1"/>
</dbReference>
<dbReference type="STRING" id="298654.FraEuI1c_1553"/>
<keyword evidence="6" id="KW-1185">Reference proteome</keyword>
<evidence type="ECO:0000313" key="5">
    <source>
        <dbReference type="EMBL" id="ADP79613.1"/>
    </source>
</evidence>
<dbReference type="KEGG" id="fri:FraEuI1c_1553"/>
<keyword evidence="1" id="KW-0805">Transcription regulation</keyword>
<dbReference type="Gene3D" id="1.10.10.10">
    <property type="entry name" value="Winged helix-like DNA-binding domain superfamily/Winged helix DNA-binding domain"/>
    <property type="match status" value="1"/>
</dbReference>
<name>E3J7K4_PSEI1</name>
<proteinExistence type="predicted"/>
<dbReference type="eggNOG" id="COG1733">
    <property type="taxonomic scope" value="Bacteria"/>
</dbReference>